<feature type="compositionally biased region" description="Polar residues" evidence="1">
    <location>
        <begin position="438"/>
        <end position="449"/>
    </location>
</feature>
<organism evidence="2 3">
    <name type="scientific">Paramecium octaurelia</name>
    <dbReference type="NCBI Taxonomy" id="43137"/>
    <lineage>
        <taxon>Eukaryota</taxon>
        <taxon>Sar</taxon>
        <taxon>Alveolata</taxon>
        <taxon>Ciliophora</taxon>
        <taxon>Intramacronucleata</taxon>
        <taxon>Oligohymenophorea</taxon>
        <taxon>Peniculida</taxon>
        <taxon>Parameciidae</taxon>
        <taxon>Paramecium</taxon>
    </lineage>
</organism>
<accession>A0A8S1T1Q8</accession>
<evidence type="ECO:0000313" key="3">
    <source>
        <dbReference type="Proteomes" id="UP000683925"/>
    </source>
</evidence>
<reference evidence="2" key="1">
    <citation type="submission" date="2021-01" db="EMBL/GenBank/DDBJ databases">
        <authorList>
            <consortium name="Genoscope - CEA"/>
            <person name="William W."/>
        </authorList>
    </citation>
    <scope>NUCLEOTIDE SEQUENCE</scope>
</reference>
<comment type="caution">
    <text evidence="2">The sequence shown here is derived from an EMBL/GenBank/DDBJ whole genome shotgun (WGS) entry which is preliminary data.</text>
</comment>
<proteinExistence type="predicted"/>
<keyword evidence="3" id="KW-1185">Reference proteome</keyword>
<evidence type="ECO:0000313" key="2">
    <source>
        <dbReference type="EMBL" id="CAD8147741.1"/>
    </source>
</evidence>
<sequence>MEQQQDKVPPQPQKIQCEQHKKKEAKFVVMVPNKDPIFASKKYLDEIKDKISYFKIDDTFHDWKNAYEFFKSDYYSNLNYYCKYIKEQGFNIKPEDIDEMMDKFKEMIIYKCDQTKEELKKKLEIHQKHYKEKVMTYVEPEQRIKTEHDNFRECLQKYQSNDEQSKKNLKQSLTAFVKKIIVTQKNDDFKEDKIVQKVDILRKSQPFYINLNIWNSYQQMIERSLTELQESYITVNSFNQTQIANKSFIFQVFQSIKHDKEFIAEPQKMQHLLTDKLKPLIQGSSFYLLENLYKFKDDIKNNVIIALIKTSTDQSIGFYYNAKRKGESLLFNLNKNIILPVKQGFELKMAEHEIQSPTLTFGQDLQIPKDFKQCSSILGEAFDLKGQEYKIANPNSYLANGQYFDIEYFELYKIDDQDLLKINNPHIPTNIPPKINTQNFGQPDIRQTSQGLPQLFPQQQQN</sequence>
<dbReference type="OrthoDB" id="306986at2759"/>
<dbReference type="Proteomes" id="UP000683925">
    <property type="component" value="Unassembled WGS sequence"/>
</dbReference>
<feature type="compositionally biased region" description="Low complexity" evidence="1">
    <location>
        <begin position="450"/>
        <end position="462"/>
    </location>
</feature>
<evidence type="ECO:0000256" key="1">
    <source>
        <dbReference type="SAM" id="MobiDB-lite"/>
    </source>
</evidence>
<name>A0A8S1T1Q8_PAROT</name>
<gene>
    <name evidence="2" type="ORF">POCTA_138.1.T0200177</name>
</gene>
<dbReference type="AlphaFoldDB" id="A0A8S1T1Q8"/>
<dbReference type="OMA" id="EHEIQSP"/>
<feature type="region of interest" description="Disordered" evidence="1">
    <location>
        <begin position="431"/>
        <end position="462"/>
    </location>
</feature>
<protein>
    <submittedName>
        <fullName evidence="2">Uncharacterized protein</fullName>
    </submittedName>
</protein>
<dbReference type="EMBL" id="CAJJDP010000020">
    <property type="protein sequence ID" value="CAD8147741.1"/>
    <property type="molecule type" value="Genomic_DNA"/>
</dbReference>